<dbReference type="RefSeq" id="XP_024578539.1">
    <property type="nucleotide sequence ID" value="XM_024728020.1"/>
</dbReference>
<dbReference type="Proteomes" id="UP000054928">
    <property type="component" value="Unassembled WGS sequence"/>
</dbReference>
<dbReference type="GeneID" id="36407522"/>
<sequence length="114" mass="13311">MVDGTLSRTEDTLRCYILERDSGLLTHLINFGNDRRFNHEKTADRALAIRIGTTTRYCIGKPQRRIDSVKTTMHPVETTTKLKEGFHYKYQQQFCKHTRLYSVELSCTVVERIS</sequence>
<proteinExistence type="predicted"/>
<organism evidence="1 2">
    <name type="scientific">Plasmopara halstedii</name>
    <name type="common">Downy mildew of sunflower</name>
    <dbReference type="NCBI Taxonomy" id="4781"/>
    <lineage>
        <taxon>Eukaryota</taxon>
        <taxon>Sar</taxon>
        <taxon>Stramenopiles</taxon>
        <taxon>Oomycota</taxon>
        <taxon>Peronosporomycetes</taxon>
        <taxon>Peronosporales</taxon>
        <taxon>Peronosporaceae</taxon>
        <taxon>Plasmopara</taxon>
    </lineage>
</organism>
<evidence type="ECO:0000313" key="2">
    <source>
        <dbReference type="Proteomes" id="UP000054928"/>
    </source>
</evidence>
<evidence type="ECO:0000313" key="1">
    <source>
        <dbReference type="EMBL" id="CEG42170.1"/>
    </source>
</evidence>
<keyword evidence="2" id="KW-1185">Reference proteome</keyword>
<protein>
    <submittedName>
        <fullName evidence="1">Uncharacterized protein</fullName>
    </submittedName>
</protein>
<name>A0A0P1ALI3_PLAHL</name>
<reference evidence="2" key="1">
    <citation type="submission" date="2014-09" db="EMBL/GenBank/DDBJ databases">
        <authorList>
            <person name="Sharma Rahul"/>
            <person name="Thines Marco"/>
        </authorList>
    </citation>
    <scope>NUCLEOTIDE SEQUENCE [LARGE SCALE GENOMIC DNA]</scope>
</reference>
<dbReference type="AlphaFoldDB" id="A0A0P1ALI3"/>
<dbReference type="EMBL" id="CCYD01000610">
    <property type="protein sequence ID" value="CEG42170.1"/>
    <property type="molecule type" value="Genomic_DNA"/>
</dbReference>
<accession>A0A0P1ALI3</accession>